<organism evidence="1 2">
    <name type="scientific">Stylophora pistillata</name>
    <name type="common">Smooth cauliflower coral</name>
    <dbReference type="NCBI Taxonomy" id="50429"/>
    <lineage>
        <taxon>Eukaryota</taxon>
        <taxon>Metazoa</taxon>
        <taxon>Cnidaria</taxon>
        <taxon>Anthozoa</taxon>
        <taxon>Hexacorallia</taxon>
        <taxon>Scleractinia</taxon>
        <taxon>Astrocoeniina</taxon>
        <taxon>Pocilloporidae</taxon>
        <taxon>Stylophora</taxon>
    </lineage>
</organism>
<accession>A0A2B4SRZ8</accession>
<gene>
    <name evidence="1" type="ORF">AWC38_SpisGene4027</name>
</gene>
<keyword evidence="2" id="KW-1185">Reference proteome</keyword>
<dbReference type="AlphaFoldDB" id="A0A2B4SRZ8"/>
<comment type="caution">
    <text evidence="1">The sequence shown here is derived from an EMBL/GenBank/DDBJ whole genome shotgun (WGS) entry which is preliminary data.</text>
</comment>
<evidence type="ECO:0000313" key="1">
    <source>
        <dbReference type="EMBL" id="PFX31165.1"/>
    </source>
</evidence>
<protein>
    <submittedName>
        <fullName evidence="1">Uncharacterized protein</fullName>
    </submittedName>
</protein>
<evidence type="ECO:0000313" key="2">
    <source>
        <dbReference type="Proteomes" id="UP000225706"/>
    </source>
</evidence>
<dbReference type="EMBL" id="LSMT01000040">
    <property type="protein sequence ID" value="PFX31165.1"/>
    <property type="molecule type" value="Genomic_DNA"/>
</dbReference>
<sequence>MVKCVYLEQSPIKDPGDLKDSQNHLTDFLTQTNISFNMRTLLFICGILLFASFTKSSVGNPMAGQAVAGACSVENEEWQIGCDHCYCRNQSVFCETNPDCEEEK</sequence>
<reference evidence="2" key="1">
    <citation type="journal article" date="2017" name="bioRxiv">
        <title>Comparative analysis of the genomes of Stylophora pistillata and Acropora digitifera provides evidence for extensive differences between species of corals.</title>
        <authorList>
            <person name="Voolstra C.R."/>
            <person name="Li Y."/>
            <person name="Liew Y.J."/>
            <person name="Baumgarten S."/>
            <person name="Zoccola D."/>
            <person name="Flot J.-F."/>
            <person name="Tambutte S."/>
            <person name="Allemand D."/>
            <person name="Aranda M."/>
        </authorList>
    </citation>
    <scope>NUCLEOTIDE SEQUENCE [LARGE SCALE GENOMIC DNA]</scope>
</reference>
<name>A0A2B4SRZ8_STYPI</name>
<dbReference type="Proteomes" id="UP000225706">
    <property type="component" value="Unassembled WGS sequence"/>
</dbReference>
<proteinExistence type="predicted"/>